<feature type="region of interest" description="Disordered" evidence="1">
    <location>
        <begin position="25"/>
        <end position="49"/>
    </location>
</feature>
<dbReference type="Proteomes" id="UP000286097">
    <property type="component" value="Unassembled WGS sequence"/>
</dbReference>
<evidence type="ECO:0000313" key="4">
    <source>
        <dbReference type="Proteomes" id="UP000286097"/>
    </source>
</evidence>
<keyword evidence="2" id="KW-0732">Signal</keyword>
<feature type="compositionally biased region" description="Basic and acidic residues" evidence="1">
    <location>
        <begin position="40"/>
        <end position="49"/>
    </location>
</feature>
<accession>A0A3R7XWE6</accession>
<gene>
    <name evidence="3" type="ORF">DD237_004088</name>
</gene>
<evidence type="ECO:0000313" key="3">
    <source>
        <dbReference type="EMBL" id="RQM15406.1"/>
    </source>
</evidence>
<protein>
    <recommendedName>
        <fullName evidence="5">RxLR effector protein</fullName>
    </recommendedName>
</protein>
<proteinExistence type="predicted"/>
<dbReference type="EMBL" id="QKXF01000157">
    <property type="protein sequence ID" value="RQM15406.1"/>
    <property type="molecule type" value="Genomic_DNA"/>
</dbReference>
<feature type="signal peptide" evidence="2">
    <location>
        <begin position="1"/>
        <end position="22"/>
    </location>
</feature>
<sequence>MRTYPLLLVAAATLSALSSTRSSSSFKRLAPSHQHPPQRFLRDGTEATEEERVPDFLKTPFDSLMKKIDEARMAASIMKHKKLFFQSTGDNLLNNPSFIEFCNKIIQRHKKANPERAIAKVLVSHYADDDLLIDAGYVHKGYSYGRTRDEVARWMDRIEVINHVLKLITLDDNVLSSPRFMAYFELLKRKHDTNDDGLNLSMAIGLGYRYGTNDAAFFEMLEKSTEDSATRSIAIRIQDGYVKLGINANVTPYSMLQMVHLQKYDHNVLRTPRFKLWVKYVTITT</sequence>
<comment type="caution">
    <text evidence="3">The sequence shown here is derived from an EMBL/GenBank/DDBJ whole genome shotgun (WGS) entry which is preliminary data.</text>
</comment>
<evidence type="ECO:0000256" key="1">
    <source>
        <dbReference type="SAM" id="MobiDB-lite"/>
    </source>
</evidence>
<dbReference type="VEuPathDB" id="FungiDB:DD237_004088"/>
<evidence type="ECO:0008006" key="5">
    <source>
        <dbReference type="Google" id="ProtNLM"/>
    </source>
</evidence>
<name>A0A3R7XWE6_9STRA</name>
<reference evidence="3 4" key="1">
    <citation type="submission" date="2018-06" db="EMBL/GenBank/DDBJ databases">
        <title>Comparative genomics of downy mildews reveals potential adaptations to biotrophy.</title>
        <authorList>
            <person name="Fletcher K."/>
            <person name="Klosterman S.J."/>
            <person name="Derevnina L."/>
            <person name="Martin F."/>
            <person name="Koike S."/>
            <person name="Reyes Chin-Wo S."/>
            <person name="Mou B."/>
            <person name="Michelmore R."/>
        </authorList>
    </citation>
    <scope>NUCLEOTIDE SEQUENCE [LARGE SCALE GENOMIC DNA]</scope>
    <source>
        <strain evidence="3 4">R13</strain>
    </source>
</reference>
<organism evidence="3 4">
    <name type="scientific">Peronospora effusa</name>
    <dbReference type="NCBI Taxonomy" id="542832"/>
    <lineage>
        <taxon>Eukaryota</taxon>
        <taxon>Sar</taxon>
        <taxon>Stramenopiles</taxon>
        <taxon>Oomycota</taxon>
        <taxon>Peronosporomycetes</taxon>
        <taxon>Peronosporales</taxon>
        <taxon>Peronosporaceae</taxon>
        <taxon>Peronospora</taxon>
    </lineage>
</organism>
<evidence type="ECO:0000256" key="2">
    <source>
        <dbReference type="SAM" id="SignalP"/>
    </source>
</evidence>
<dbReference type="AlphaFoldDB" id="A0A3R7XWE6"/>
<feature type="chain" id="PRO_5018654640" description="RxLR effector protein" evidence="2">
    <location>
        <begin position="23"/>
        <end position="285"/>
    </location>
</feature>